<dbReference type="EMBL" id="CP026654">
    <property type="protein sequence ID" value="AVH61872.1"/>
    <property type="molecule type" value="Genomic_DNA"/>
</dbReference>
<keyword evidence="1" id="KW-0614">Plasmid</keyword>
<dbReference type="Proteomes" id="UP000238413">
    <property type="component" value="Plasmid unnamed2"/>
</dbReference>
<accession>A0ABM6T4L3</accession>
<evidence type="ECO:0000313" key="1">
    <source>
        <dbReference type="EMBL" id="AVH61872.1"/>
    </source>
</evidence>
<reference evidence="1 2" key="1">
    <citation type="submission" date="2018-02" db="EMBL/GenBank/DDBJ databases">
        <title>Complete genome sequence of Streptomyces dengpaensis, the producer of angucyclines.</title>
        <authorList>
            <person name="Yumei L."/>
        </authorList>
    </citation>
    <scope>NUCLEOTIDE SEQUENCE [LARGE SCALE GENOMIC DNA]</scope>
    <source>
        <strain evidence="1 2">XZHG99</strain>
        <plasmid evidence="1 2">unnamed2</plasmid>
    </source>
</reference>
<evidence type="ECO:0000313" key="2">
    <source>
        <dbReference type="Proteomes" id="UP000238413"/>
    </source>
</evidence>
<name>A0ABM6T4L3_9ACTN</name>
<gene>
    <name evidence="1" type="ORF">C4B68_40925</name>
</gene>
<organism evidence="1 2">
    <name type="scientific">Streptomyces dengpaensis</name>
    <dbReference type="NCBI Taxonomy" id="2049881"/>
    <lineage>
        <taxon>Bacteria</taxon>
        <taxon>Bacillati</taxon>
        <taxon>Actinomycetota</taxon>
        <taxon>Actinomycetes</taxon>
        <taxon>Kitasatosporales</taxon>
        <taxon>Streptomycetaceae</taxon>
        <taxon>Streptomyces</taxon>
    </lineage>
</organism>
<geneLocation type="plasmid" evidence="1 2">
    <name>unnamed2</name>
</geneLocation>
<sequence>MSGHQEHGAVVAVWTEHSAIGHHYEELLADGKVLAWTEPPFGETGHPGEDDPDYNPVCHCPGPTPRAFCMECAGCADCDQCRCPRPTLL</sequence>
<proteinExistence type="predicted"/>
<dbReference type="RefSeq" id="WP_099505580.1">
    <property type="nucleotide sequence ID" value="NZ_CP026654.1"/>
</dbReference>
<keyword evidence="2" id="KW-1185">Reference proteome</keyword>
<protein>
    <submittedName>
        <fullName evidence="1">Uncharacterized protein</fullName>
    </submittedName>
</protein>